<sequence length="60" mass="6766">MAVMKSTAKGWVRNVPSREPREWASRVLLRLALRVSFMDECRVSSATDMGRPCDLNGLVD</sequence>
<proteinExistence type="predicted"/>
<comment type="caution">
    <text evidence="1">The sequence shown here is derived from an EMBL/GenBank/DDBJ whole genome shotgun (WGS) entry which is preliminary data.</text>
</comment>
<organism evidence="1">
    <name type="scientific">Sesamum radiatum</name>
    <name type="common">Black benniseed</name>
    <dbReference type="NCBI Taxonomy" id="300843"/>
    <lineage>
        <taxon>Eukaryota</taxon>
        <taxon>Viridiplantae</taxon>
        <taxon>Streptophyta</taxon>
        <taxon>Embryophyta</taxon>
        <taxon>Tracheophyta</taxon>
        <taxon>Spermatophyta</taxon>
        <taxon>Magnoliopsida</taxon>
        <taxon>eudicotyledons</taxon>
        <taxon>Gunneridae</taxon>
        <taxon>Pentapetalae</taxon>
        <taxon>asterids</taxon>
        <taxon>lamiids</taxon>
        <taxon>Lamiales</taxon>
        <taxon>Pedaliaceae</taxon>
        <taxon>Sesamum</taxon>
    </lineage>
</organism>
<accession>A0AAW2U7M1</accession>
<reference evidence="1" key="2">
    <citation type="journal article" date="2024" name="Plant">
        <title>Genomic evolution and insights into agronomic trait innovations of Sesamum species.</title>
        <authorList>
            <person name="Miao H."/>
            <person name="Wang L."/>
            <person name="Qu L."/>
            <person name="Liu H."/>
            <person name="Sun Y."/>
            <person name="Le M."/>
            <person name="Wang Q."/>
            <person name="Wei S."/>
            <person name="Zheng Y."/>
            <person name="Lin W."/>
            <person name="Duan Y."/>
            <person name="Cao H."/>
            <person name="Xiong S."/>
            <person name="Wang X."/>
            <person name="Wei L."/>
            <person name="Li C."/>
            <person name="Ma Q."/>
            <person name="Ju M."/>
            <person name="Zhao R."/>
            <person name="Li G."/>
            <person name="Mu C."/>
            <person name="Tian Q."/>
            <person name="Mei H."/>
            <person name="Zhang T."/>
            <person name="Gao T."/>
            <person name="Zhang H."/>
        </authorList>
    </citation>
    <scope>NUCLEOTIDE SEQUENCE</scope>
    <source>
        <strain evidence="1">G02</strain>
    </source>
</reference>
<name>A0AAW2U7M1_SESRA</name>
<protein>
    <submittedName>
        <fullName evidence="1">Uncharacterized protein</fullName>
    </submittedName>
</protein>
<dbReference type="AlphaFoldDB" id="A0AAW2U7M1"/>
<dbReference type="EMBL" id="JACGWJ010000006">
    <property type="protein sequence ID" value="KAL0413331.1"/>
    <property type="molecule type" value="Genomic_DNA"/>
</dbReference>
<reference evidence="1" key="1">
    <citation type="submission" date="2020-06" db="EMBL/GenBank/DDBJ databases">
        <authorList>
            <person name="Li T."/>
            <person name="Hu X."/>
            <person name="Zhang T."/>
            <person name="Song X."/>
            <person name="Zhang H."/>
            <person name="Dai N."/>
            <person name="Sheng W."/>
            <person name="Hou X."/>
            <person name="Wei L."/>
        </authorList>
    </citation>
    <scope>NUCLEOTIDE SEQUENCE</scope>
    <source>
        <strain evidence="1">G02</strain>
        <tissue evidence="1">Leaf</tissue>
    </source>
</reference>
<gene>
    <name evidence="1" type="ORF">Sradi_1534800</name>
</gene>
<evidence type="ECO:0000313" key="1">
    <source>
        <dbReference type="EMBL" id="KAL0413331.1"/>
    </source>
</evidence>